<dbReference type="EMBL" id="FTOP01000005">
    <property type="protein sequence ID" value="SIS81937.1"/>
    <property type="molecule type" value="Genomic_DNA"/>
</dbReference>
<dbReference type="Proteomes" id="UP000186026">
    <property type="component" value="Unassembled WGS sequence"/>
</dbReference>
<protein>
    <recommendedName>
        <fullName evidence="3">Outer membrane protein beta-barrel domain-containing protein</fullName>
    </recommendedName>
</protein>
<evidence type="ECO:0008006" key="3">
    <source>
        <dbReference type="Google" id="ProtNLM"/>
    </source>
</evidence>
<evidence type="ECO:0000313" key="2">
    <source>
        <dbReference type="Proteomes" id="UP000186026"/>
    </source>
</evidence>
<dbReference type="AlphaFoldDB" id="A0A1N7M771"/>
<dbReference type="RefSeq" id="WP_076500237.1">
    <property type="nucleotide sequence ID" value="NZ_FTOP01000005.1"/>
</dbReference>
<evidence type="ECO:0000313" key="1">
    <source>
        <dbReference type="EMBL" id="SIS81937.1"/>
    </source>
</evidence>
<proteinExistence type="predicted"/>
<accession>A0A1N7M771</accession>
<organism evidence="1 2">
    <name type="scientific">Belliella pelovolcani</name>
    <dbReference type="NCBI Taxonomy" id="529505"/>
    <lineage>
        <taxon>Bacteria</taxon>
        <taxon>Pseudomonadati</taxon>
        <taxon>Bacteroidota</taxon>
        <taxon>Cytophagia</taxon>
        <taxon>Cytophagales</taxon>
        <taxon>Cyclobacteriaceae</taxon>
        <taxon>Belliella</taxon>
    </lineage>
</organism>
<sequence>MYLRKVLLLVSVFIFSWPLSGISQNDSKREAIYLEGLGSGIIYSFNYDWRFKDQANGLGAKVGLGYTAIDGVRVTTIPFAANYLLGKRKGFLELGLGATVVLLAQTNASAASSDPRFSGSGLIFNGIVGFRRVSSSGFLWRAGFTPFFTGDPAELFVPQISIGYAF</sequence>
<dbReference type="OrthoDB" id="966005at2"/>
<name>A0A1N7M771_9BACT</name>
<gene>
    <name evidence="1" type="ORF">SAMN05421761_105160</name>
</gene>
<keyword evidence="2" id="KW-1185">Reference proteome</keyword>
<reference evidence="2" key="1">
    <citation type="submission" date="2017-01" db="EMBL/GenBank/DDBJ databases">
        <authorList>
            <person name="Varghese N."/>
            <person name="Submissions S."/>
        </authorList>
    </citation>
    <scope>NUCLEOTIDE SEQUENCE [LARGE SCALE GENOMIC DNA]</scope>
    <source>
        <strain evidence="2">DSM 46698</strain>
    </source>
</reference>